<keyword evidence="2" id="KW-1003">Cell membrane</keyword>
<dbReference type="FunFam" id="1.10.510.10:FF:000384">
    <property type="entry name" value="G-type lectin S-receptor-like serine/threonine-protein kinase"/>
    <property type="match status" value="1"/>
</dbReference>
<evidence type="ECO:0000256" key="13">
    <source>
        <dbReference type="SAM" id="Phobius"/>
    </source>
</evidence>
<evidence type="ECO:0000256" key="9">
    <source>
        <dbReference type="ARBA" id="ARBA00023157"/>
    </source>
</evidence>
<dbReference type="SMART" id="SM00220">
    <property type="entry name" value="S_TKc"/>
    <property type="match status" value="1"/>
</dbReference>
<evidence type="ECO:0000256" key="3">
    <source>
        <dbReference type="ARBA" id="ARBA00022527"/>
    </source>
</evidence>
<keyword evidence="6 11" id="KW-0547">Nucleotide-binding</keyword>
<evidence type="ECO:0000259" key="16">
    <source>
        <dbReference type="PROSITE" id="PS50927"/>
    </source>
</evidence>
<dbReference type="SMART" id="SM00473">
    <property type="entry name" value="PAN_AP"/>
    <property type="match status" value="1"/>
</dbReference>
<dbReference type="GO" id="GO:0005886">
    <property type="term" value="C:plasma membrane"/>
    <property type="evidence" value="ECO:0007669"/>
    <property type="project" value="UniProtKB-SubCell"/>
</dbReference>
<evidence type="ECO:0000256" key="8">
    <source>
        <dbReference type="ARBA" id="ARBA00022840"/>
    </source>
</evidence>
<evidence type="ECO:0000259" key="17">
    <source>
        <dbReference type="PROSITE" id="PS50948"/>
    </source>
</evidence>
<dbReference type="GO" id="GO:0048544">
    <property type="term" value="P:recognition of pollen"/>
    <property type="evidence" value="ECO:0007669"/>
    <property type="project" value="InterPro"/>
</dbReference>
<evidence type="ECO:0000256" key="2">
    <source>
        <dbReference type="ARBA" id="ARBA00022475"/>
    </source>
</evidence>
<dbReference type="PROSITE" id="PS00108">
    <property type="entry name" value="PROTEIN_KINASE_ST"/>
    <property type="match status" value="1"/>
</dbReference>
<keyword evidence="13" id="KW-0812">Transmembrane</keyword>
<keyword evidence="8 11" id="KW-0067">ATP-binding</keyword>
<feature type="signal peptide" evidence="14">
    <location>
        <begin position="1"/>
        <end position="25"/>
    </location>
</feature>
<dbReference type="CDD" id="cd14066">
    <property type="entry name" value="STKc_IRAK"/>
    <property type="match status" value="1"/>
</dbReference>
<keyword evidence="13" id="KW-1133">Transmembrane helix</keyword>
<dbReference type="SMART" id="SM00108">
    <property type="entry name" value="B_lectin"/>
    <property type="match status" value="1"/>
</dbReference>
<dbReference type="EC" id="2.7.11.1" evidence="11"/>
<keyword evidence="9" id="KW-1015">Disulfide bond</keyword>
<keyword evidence="3 11" id="KW-0723">Serine/threonine-protein kinase</keyword>
<organism evidence="18 19">
    <name type="scientific">Arabidopsis thaliana x Arabidopsis arenosa</name>
    <dbReference type="NCBI Taxonomy" id="1240361"/>
    <lineage>
        <taxon>Eukaryota</taxon>
        <taxon>Viridiplantae</taxon>
        <taxon>Streptophyta</taxon>
        <taxon>Embryophyta</taxon>
        <taxon>Tracheophyta</taxon>
        <taxon>Spermatophyta</taxon>
        <taxon>Magnoliopsida</taxon>
        <taxon>eudicotyledons</taxon>
        <taxon>Gunneridae</taxon>
        <taxon>Pentapetalae</taxon>
        <taxon>rosids</taxon>
        <taxon>malvids</taxon>
        <taxon>Brassicales</taxon>
        <taxon>Brassicaceae</taxon>
        <taxon>Camelineae</taxon>
        <taxon>Arabidopsis</taxon>
    </lineage>
</organism>
<comment type="similarity">
    <text evidence="11">Belongs to the protein kinase superfamily. Ser/Thr protein kinase family.</text>
</comment>
<dbReference type="PROSITE" id="PS00107">
    <property type="entry name" value="PROTEIN_KINASE_ATP"/>
    <property type="match status" value="1"/>
</dbReference>
<dbReference type="Pfam" id="PF00954">
    <property type="entry name" value="S_locus_glycop"/>
    <property type="match status" value="1"/>
</dbReference>
<comment type="caution">
    <text evidence="18">The sequence shown here is derived from an EMBL/GenBank/DDBJ whole genome shotgun (WGS) entry which is preliminary data.</text>
</comment>
<dbReference type="FunFam" id="3.30.200.20:FF:001238">
    <property type="entry name" value="Os08g0179000 protein"/>
    <property type="match status" value="1"/>
</dbReference>
<keyword evidence="19" id="KW-1185">Reference proteome</keyword>
<dbReference type="PANTHER" id="PTHR27002:SF956">
    <property type="entry name" value="PROTEIN KINASE DOMAIN-CONTAINING PROTEIN"/>
    <property type="match status" value="1"/>
</dbReference>
<dbReference type="InterPro" id="IPR000858">
    <property type="entry name" value="S_locus_glycoprot_dom"/>
</dbReference>
<evidence type="ECO:0000256" key="1">
    <source>
        <dbReference type="ARBA" id="ARBA00004251"/>
    </source>
</evidence>
<dbReference type="GO" id="GO:0005524">
    <property type="term" value="F:ATP binding"/>
    <property type="evidence" value="ECO:0007669"/>
    <property type="project" value="UniProtKB-UniRule"/>
</dbReference>
<dbReference type="PROSITE" id="PS50927">
    <property type="entry name" value="BULB_LECTIN"/>
    <property type="match status" value="1"/>
</dbReference>
<dbReference type="AlphaFoldDB" id="A0A8T1XHX8"/>
<name>A0A8T1XHX8_9BRAS</name>
<dbReference type="CDD" id="cd01098">
    <property type="entry name" value="PAN_AP_plant"/>
    <property type="match status" value="1"/>
</dbReference>
<feature type="domain" description="Protein kinase" evidence="15">
    <location>
        <begin position="505"/>
        <end position="791"/>
    </location>
</feature>
<feature type="binding site" evidence="12">
    <location>
        <position position="533"/>
    </location>
    <ligand>
        <name>ATP</name>
        <dbReference type="ChEBI" id="CHEBI:30616"/>
    </ligand>
</feature>
<keyword evidence="5 14" id="KW-0732">Signal</keyword>
<dbReference type="GO" id="GO:0004674">
    <property type="term" value="F:protein serine/threonine kinase activity"/>
    <property type="evidence" value="ECO:0007669"/>
    <property type="project" value="UniProtKB-KW"/>
</dbReference>
<dbReference type="Proteomes" id="UP000694240">
    <property type="component" value="Chromosome 13"/>
</dbReference>
<dbReference type="InterPro" id="IPR008271">
    <property type="entry name" value="Ser/Thr_kinase_AS"/>
</dbReference>
<dbReference type="PROSITE" id="PS50948">
    <property type="entry name" value="PAN"/>
    <property type="match status" value="1"/>
</dbReference>
<proteinExistence type="inferred from homology"/>
<evidence type="ECO:0000256" key="14">
    <source>
        <dbReference type="SAM" id="SignalP"/>
    </source>
</evidence>
<evidence type="ECO:0000256" key="12">
    <source>
        <dbReference type="PROSITE-ProRule" id="PRU10141"/>
    </source>
</evidence>
<keyword evidence="7 11" id="KW-0418">Kinase</keyword>
<feature type="domain" description="Apple" evidence="17">
    <location>
        <begin position="323"/>
        <end position="405"/>
    </location>
</feature>
<dbReference type="PANTHER" id="PTHR27002">
    <property type="entry name" value="RECEPTOR-LIKE SERINE/THREONINE-PROTEIN KINASE SD1-8"/>
    <property type="match status" value="1"/>
</dbReference>
<feature type="domain" description="Bulb-type lectin" evidence="16">
    <location>
        <begin position="22"/>
        <end position="141"/>
    </location>
</feature>
<dbReference type="PROSITE" id="PS50011">
    <property type="entry name" value="PROTEIN_KINASE_DOM"/>
    <property type="match status" value="1"/>
</dbReference>
<gene>
    <name evidence="18" type="ORF">ISN45_Aa08g017830</name>
</gene>
<evidence type="ECO:0000256" key="10">
    <source>
        <dbReference type="ARBA" id="ARBA00023180"/>
    </source>
</evidence>
<accession>A0A8T1XHX8</accession>
<evidence type="ECO:0000313" key="18">
    <source>
        <dbReference type="EMBL" id="KAG7534203.1"/>
    </source>
</evidence>
<dbReference type="PIRSF" id="PIRSF000641">
    <property type="entry name" value="SRK"/>
    <property type="match status" value="1"/>
</dbReference>
<comment type="catalytic activity">
    <reaction evidence="11">
        <text>L-threonyl-[protein] + ATP = O-phospho-L-threonyl-[protein] + ADP + H(+)</text>
        <dbReference type="Rhea" id="RHEA:46608"/>
        <dbReference type="Rhea" id="RHEA-COMP:11060"/>
        <dbReference type="Rhea" id="RHEA-COMP:11605"/>
        <dbReference type="ChEBI" id="CHEBI:15378"/>
        <dbReference type="ChEBI" id="CHEBI:30013"/>
        <dbReference type="ChEBI" id="CHEBI:30616"/>
        <dbReference type="ChEBI" id="CHEBI:61977"/>
        <dbReference type="ChEBI" id="CHEBI:456216"/>
        <dbReference type="EC" id="2.7.11.1"/>
    </reaction>
</comment>
<evidence type="ECO:0000256" key="7">
    <source>
        <dbReference type="ARBA" id="ARBA00022777"/>
    </source>
</evidence>
<evidence type="ECO:0000313" key="19">
    <source>
        <dbReference type="Proteomes" id="UP000694240"/>
    </source>
</evidence>
<evidence type="ECO:0000256" key="4">
    <source>
        <dbReference type="ARBA" id="ARBA00022679"/>
    </source>
</evidence>
<feature type="chain" id="PRO_5035737357" description="Receptor-like serine/threonine-protein kinase" evidence="14">
    <location>
        <begin position="26"/>
        <end position="814"/>
    </location>
</feature>
<dbReference type="InterPro" id="IPR001480">
    <property type="entry name" value="Bulb-type_lectin_dom"/>
</dbReference>
<sequence length="814" mass="92026">MDFRFSVVGYLLILVLANSFDVVDSSDSFYVSRNTSLVSPGGVFELGFFSFGDRWYFGIWYKKIPKRTYVWVGNRDIPLYNSNATLEISGANIVLLDSNHRIIWDTGRGNEISPELVAELLANGNLVLRNKDPGDYLWQSFDNPTDTLLPDMKLRSSKVPNFGSRRYLASWKAPNDPAKGNFIFGMDGDKFPRILIMQGEEITKVYRSGGWNGIEFADLPLVFNSTNEDGESTFVYQDNDLYSIVSLTPDGLLNWLTWNQTSQEWTLRWTAPLTYCDRYNHCGANSYCNAHTSPPTCNCITGFEPGTSRNVTRGCVRKTPVSCNSNRFSQLTKMKLPDTVDAKQYSPYELKTCRDMCVKDCHCTAYTVIVYQNGTSSSNCVTWSGDLLDLQNYDMAGQDLYIRLNGKTKNKSRLIIGLSLGAIAAVIIIVILLVVCIWRRKQNQARATAMDEMQSNEDTFGAEETETLAMDEMQSNEDIFGAEETETLQLPPMDFGLILRATENFSDANEIGHGGFGTVYKGRLPSGQEIAVKRLSEVSRQGTVEFKTEVMLIANLQHINLVKLLGWSVHERERVLIYEYLENGSLQHHLFGGGQNSSDLNWQMRFEIIKGICHGLAYMQDGSRVMIVHRDLKPANILLDRNMIPKISDFGLARICSRSESKAVTTKPSGTYGYMSPEYAESGLYSAKSDIFSFGVMLLEIVSGKENRSFSYSLCRTNLLSYIWTKWNDGNWEETIEQAIQDLSSFQKHQVRRCLEVGLLCVQQDAEDRPQMLSVVMMLLNEATEIPRPKLPGFYKAENYKDQSEIYSTSGSQW</sequence>
<comment type="subcellular location">
    <subcellularLocation>
        <location evidence="1">Cell membrane</location>
        <topology evidence="1">Single-pass type I membrane protein</topology>
    </subcellularLocation>
</comment>
<dbReference type="InterPro" id="IPR003609">
    <property type="entry name" value="Pan_app"/>
</dbReference>
<dbReference type="Pfam" id="PF07714">
    <property type="entry name" value="PK_Tyr_Ser-Thr"/>
    <property type="match status" value="1"/>
</dbReference>
<keyword evidence="13" id="KW-0472">Membrane</keyword>
<dbReference type="CDD" id="cd00028">
    <property type="entry name" value="B_lectin"/>
    <property type="match status" value="1"/>
</dbReference>
<dbReference type="EMBL" id="JAEFBK010000013">
    <property type="protein sequence ID" value="KAG7534203.1"/>
    <property type="molecule type" value="Genomic_DNA"/>
</dbReference>
<evidence type="ECO:0000256" key="5">
    <source>
        <dbReference type="ARBA" id="ARBA00022729"/>
    </source>
</evidence>
<comment type="catalytic activity">
    <reaction evidence="11">
        <text>L-seryl-[protein] + ATP = O-phospho-L-seryl-[protein] + ADP + H(+)</text>
        <dbReference type="Rhea" id="RHEA:17989"/>
        <dbReference type="Rhea" id="RHEA-COMP:9863"/>
        <dbReference type="Rhea" id="RHEA-COMP:11604"/>
        <dbReference type="ChEBI" id="CHEBI:15378"/>
        <dbReference type="ChEBI" id="CHEBI:29999"/>
        <dbReference type="ChEBI" id="CHEBI:30616"/>
        <dbReference type="ChEBI" id="CHEBI:83421"/>
        <dbReference type="ChEBI" id="CHEBI:456216"/>
        <dbReference type="EC" id="2.7.11.1"/>
    </reaction>
</comment>
<dbReference type="InterPro" id="IPR024171">
    <property type="entry name" value="SRK-like_kinase"/>
</dbReference>
<feature type="transmembrane region" description="Helical" evidence="13">
    <location>
        <begin position="414"/>
        <end position="438"/>
    </location>
</feature>
<keyword evidence="4 11" id="KW-0808">Transferase</keyword>
<dbReference type="GO" id="GO:0031625">
    <property type="term" value="F:ubiquitin protein ligase binding"/>
    <property type="evidence" value="ECO:0007669"/>
    <property type="project" value="UniProtKB-ARBA"/>
</dbReference>
<evidence type="ECO:0000256" key="6">
    <source>
        <dbReference type="ARBA" id="ARBA00022741"/>
    </source>
</evidence>
<dbReference type="InterPro" id="IPR000719">
    <property type="entry name" value="Prot_kinase_dom"/>
</dbReference>
<protein>
    <recommendedName>
        <fullName evidence="11">Receptor-like serine/threonine-protein kinase</fullName>
        <ecNumber evidence="11">2.7.11.1</ecNumber>
    </recommendedName>
</protein>
<reference evidence="18 19" key="1">
    <citation type="submission" date="2020-12" db="EMBL/GenBank/DDBJ databases">
        <title>Concerted genomic and epigenomic changes stabilize Arabidopsis allopolyploids.</title>
        <authorList>
            <person name="Chen Z."/>
        </authorList>
    </citation>
    <scope>NUCLEOTIDE SEQUENCE [LARGE SCALE GENOMIC DNA]</scope>
    <source>
        <strain evidence="18">Allo738</strain>
        <tissue evidence="18">Leaf</tissue>
    </source>
</reference>
<dbReference type="Pfam" id="PF01453">
    <property type="entry name" value="B_lectin"/>
    <property type="match status" value="1"/>
</dbReference>
<evidence type="ECO:0000259" key="15">
    <source>
        <dbReference type="PROSITE" id="PS50011"/>
    </source>
</evidence>
<dbReference type="InterPro" id="IPR001245">
    <property type="entry name" value="Ser-Thr/Tyr_kinase_cat_dom"/>
</dbReference>
<evidence type="ECO:0000256" key="11">
    <source>
        <dbReference type="PIRNR" id="PIRNR000641"/>
    </source>
</evidence>
<dbReference type="Pfam" id="PF08276">
    <property type="entry name" value="PAN_2"/>
    <property type="match status" value="1"/>
</dbReference>
<dbReference type="InterPro" id="IPR017441">
    <property type="entry name" value="Protein_kinase_ATP_BS"/>
</dbReference>
<keyword evidence="10" id="KW-0325">Glycoprotein</keyword>